<accession>A0AC61RGY5</accession>
<comment type="caution">
    <text evidence="1">The sequence shown here is derived from an EMBL/GenBank/DDBJ whole genome shotgun (WGS) entry which is preliminary data.</text>
</comment>
<organism evidence="1 2">
    <name type="scientific">Lepagella muris</name>
    <dbReference type="NCBI Taxonomy" id="3032870"/>
    <lineage>
        <taxon>Bacteria</taxon>
        <taxon>Pseudomonadati</taxon>
        <taxon>Bacteroidota</taxon>
        <taxon>Bacteroidia</taxon>
        <taxon>Bacteroidales</taxon>
        <taxon>Muribaculaceae</taxon>
        <taxon>Lepagella</taxon>
    </lineage>
</organism>
<evidence type="ECO:0000313" key="1">
    <source>
        <dbReference type="EMBL" id="TGY75639.1"/>
    </source>
</evidence>
<protein>
    <submittedName>
        <fullName evidence="1">Uncharacterized protein</fullName>
    </submittedName>
</protein>
<dbReference type="EMBL" id="SRYB01000056">
    <property type="protein sequence ID" value="TGY75639.1"/>
    <property type="molecule type" value="Genomic_DNA"/>
</dbReference>
<sequence length="68" mass="7705">MKKIDILSLMNLMGGKVIPANWCAAMQNTANENGHNWTPEFWDEWATVYEQNGCLHAVVTPENLKSNK</sequence>
<proteinExistence type="predicted"/>
<gene>
    <name evidence="1" type="ORF">E5331_19730</name>
</gene>
<name>A0AC61RGY5_9BACT</name>
<reference evidence="1" key="1">
    <citation type="submission" date="2019-04" db="EMBL/GenBank/DDBJ databases">
        <title>Microbes associate with the intestines of laboratory mice.</title>
        <authorList>
            <person name="Navarre W."/>
            <person name="Wong E."/>
            <person name="Huang K."/>
            <person name="Tropini C."/>
            <person name="Ng K."/>
            <person name="Yu B."/>
        </authorList>
    </citation>
    <scope>NUCLEOTIDE SEQUENCE</scope>
    <source>
        <strain evidence="1">NM04_E33</strain>
    </source>
</reference>
<evidence type="ECO:0000313" key="2">
    <source>
        <dbReference type="Proteomes" id="UP000306319"/>
    </source>
</evidence>
<keyword evidence="2" id="KW-1185">Reference proteome</keyword>
<dbReference type="Proteomes" id="UP000306319">
    <property type="component" value="Unassembled WGS sequence"/>
</dbReference>